<evidence type="ECO:0000313" key="1">
    <source>
        <dbReference type="EMBL" id="QBP41767.1"/>
    </source>
</evidence>
<proteinExistence type="predicted"/>
<protein>
    <submittedName>
        <fullName evidence="1">Uncharacterized protein</fullName>
    </submittedName>
</protein>
<dbReference type="RefSeq" id="WP_134210343.1">
    <property type="nucleotide sequence ID" value="NZ_CP038015.1"/>
</dbReference>
<evidence type="ECO:0000313" key="2">
    <source>
        <dbReference type="Proteomes" id="UP000294292"/>
    </source>
</evidence>
<dbReference type="AlphaFoldDB" id="A0A4P6ZZ93"/>
<dbReference type="KEGG" id="panc:E2636_11685"/>
<keyword evidence="2" id="KW-1185">Reference proteome</keyword>
<accession>A0A4P6ZZ93</accession>
<sequence>MKESKRYKKSLSIKTKSITVSILIIAFVLVMGWPQFVPISEEQVNEKKHEVDELNTLTYSVAEGTLNEIATQTTTIYDIKDVIKTFSITNINKIIGEVSVTERQFPNGDSLLFVDFQSPKNDNVFSVNIGKSSAILKEEMINTPIKELYSFRKNRKNTDPLSTRLTYIETKEISLLMGAQVMYKNLTHTYEENDETSTVYQFLEESHNYNMTKDGLEIHVQANKSSASTWAMLSEVSLFSKEELTNAHKIGVDEFRWITPNATLSHGLASIFPAHPDAFVHSLVRQSGRSSALELGKESSRFFENMNRHQFKSLEDSRSKDGLWYSNYTSTWLEKKYNIGSNYVDSRHNDNIFRSQLRRAEILGYENYAQNIEVYANFLLKMVEEGYTIPTDHGLYLIDYFDLNNKMLTHVSLNHALSLMNYLYFAYIETGNVSYLSTANLQLAALIDTGDAWINDDANEVNYQLNRNGTFSGRDYNLVTYYDLLYTKQLLQQLGKQKVPIVDKLILVKKNNLLQRNIEYEINNENIEDLIGLIE</sequence>
<organism evidence="1 2">
    <name type="scientific">Paenisporosarcina antarctica</name>
    <dbReference type="NCBI Taxonomy" id="417367"/>
    <lineage>
        <taxon>Bacteria</taxon>
        <taxon>Bacillati</taxon>
        <taxon>Bacillota</taxon>
        <taxon>Bacilli</taxon>
        <taxon>Bacillales</taxon>
        <taxon>Caryophanaceae</taxon>
        <taxon>Paenisporosarcina</taxon>
    </lineage>
</organism>
<gene>
    <name evidence="1" type="ORF">E2636_11685</name>
</gene>
<dbReference type="Proteomes" id="UP000294292">
    <property type="component" value="Chromosome"/>
</dbReference>
<name>A0A4P6ZZ93_9BACL</name>
<dbReference type="EMBL" id="CP038015">
    <property type="protein sequence ID" value="QBP41767.1"/>
    <property type="molecule type" value="Genomic_DNA"/>
</dbReference>
<dbReference type="OrthoDB" id="1736525at2"/>
<reference evidence="1 2" key="1">
    <citation type="submission" date="2019-03" db="EMBL/GenBank/DDBJ databases">
        <title>Complete genome sequence of Paenisporosarcina antarctica CGMCC 1.6503T.</title>
        <authorList>
            <person name="Rong J.-C."/>
            <person name="Chi N.-Y."/>
            <person name="Zhang Q.-F."/>
        </authorList>
    </citation>
    <scope>NUCLEOTIDE SEQUENCE [LARGE SCALE GENOMIC DNA]</scope>
    <source>
        <strain evidence="1 2">CGMCC 1.6503</strain>
    </source>
</reference>